<dbReference type="Gene3D" id="3.90.180.10">
    <property type="entry name" value="Medium-chain alcohol dehydrogenases, catalytic domain"/>
    <property type="match status" value="1"/>
</dbReference>
<dbReference type="Proteomes" id="UP001281614">
    <property type="component" value="Unassembled WGS sequence"/>
</dbReference>
<reference evidence="1" key="1">
    <citation type="submission" date="2023-02" db="EMBL/GenBank/DDBJ databases">
        <title>Colletotrichum kahawae CIFC_Que2 genome sequencing and assembly.</title>
        <authorList>
            <person name="Baroncelli R."/>
        </authorList>
    </citation>
    <scope>NUCLEOTIDE SEQUENCE</scope>
    <source>
        <strain evidence="1">CIFC_Que2</strain>
    </source>
</reference>
<proteinExistence type="predicted"/>
<sequence length="350" mass="37878">MNQEATHSPRRLSCRQMASFVTLVAHKVSDASIFAEIAVGKGGCTKEVIDARAALRQLRLHRRLVQDFRGCDNGIRAVWRCCAFEEMGIEGGVDGQVFGAWTYGIIVACQVVHATGIFWETTRNARSLLKPGAQLMTGATTRICSFAARLVVEVQPQAFSLNFRNVMIALDQMDESVMGHWAIHVYLHWDCVVRLPDDISFETDPDIPMASVTAHMALQGSGRLERADKVLLHAAAGSLSTSICKCVQPVPSIRLIGTDVFDASVDISIGGRRPSPAPPIPGPPAVSVDWSVVKSVGYVAENRGITERLIKIGIRPIGDNEVLRVVESAIVHPDGLAQIITGIETASGPH</sequence>
<gene>
    <name evidence="1" type="ORF">CKAH01_13801</name>
</gene>
<dbReference type="InterPro" id="IPR029063">
    <property type="entry name" value="SAM-dependent_MTases_sf"/>
</dbReference>
<evidence type="ECO:0000313" key="1">
    <source>
        <dbReference type="EMBL" id="KAK2772799.1"/>
    </source>
</evidence>
<dbReference type="Gene3D" id="3.40.50.720">
    <property type="entry name" value="NAD(P)-binding Rossmann-like Domain"/>
    <property type="match status" value="1"/>
</dbReference>
<evidence type="ECO:0000313" key="2">
    <source>
        <dbReference type="Proteomes" id="UP001281614"/>
    </source>
</evidence>
<comment type="caution">
    <text evidence="1">The sequence shown here is derived from an EMBL/GenBank/DDBJ whole genome shotgun (WGS) entry which is preliminary data.</text>
</comment>
<dbReference type="EMBL" id="VYYT01000063">
    <property type="protein sequence ID" value="KAK2772799.1"/>
    <property type="molecule type" value="Genomic_DNA"/>
</dbReference>
<protein>
    <submittedName>
        <fullName evidence="1">Polyketide synthase</fullName>
    </submittedName>
</protein>
<keyword evidence="2" id="KW-1185">Reference proteome</keyword>
<name>A0AAD9YPX8_COLKA</name>
<dbReference type="Gene3D" id="3.40.50.150">
    <property type="entry name" value="Vaccinia Virus protein VP39"/>
    <property type="match status" value="1"/>
</dbReference>
<dbReference type="SUPFAM" id="SSF50129">
    <property type="entry name" value="GroES-like"/>
    <property type="match status" value="1"/>
</dbReference>
<organism evidence="1 2">
    <name type="scientific">Colletotrichum kahawae</name>
    <name type="common">Coffee berry disease fungus</name>
    <dbReference type="NCBI Taxonomy" id="34407"/>
    <lineage>
        <taxon>Eukaryota</taxon>
        <taxon>Fungi</taxon>
        <taxon>Dikarya</taxon>
        <taxon>Ascomycota</taxon>
        <taxon>Pezizomycotina</taxon>
        <taxon>Sordariomycetes</taxon>
        <taxon>Hypocreomycetidae</taxon>
        <taxon>Glomerellales</taxon>
        <taxon>Glomerellaceae</taxon>
        <taxon>Colletotrichum</taxon>
        <taxon>Colletotrichum gloeosporioides species complex</taxon>
    </lineage>
</organism>
<dbReference type="AlphaFoldDB" id="A0AAD9YPX8"/>
<accession>A0AAD9YPX8</accession>
<dbReference type="InterPro" id="IPR011032">
    <property type="entry name" value="GroES-like_sf"/>
</dbReference>